<feature type="region of interest" description="C-terminal hotdog fold" evidence="4">
    <location>
        <begin position="1714"/>
        <end position="1864"/>
    </location>
</feature>
<evidence type="ECO:0000256" key="6">
    <source>
        <dbReference type="SAM" id="MobiDB-lite"/>
    </source>
</evidence>
<evidence type="ECO:0000313" key="10">
    <source>
        <dbReference type="Proteomes" id="UP000256661"/>
    </source>
</evidence>
<dbReference type="InterPro" id="IPR016039">
    <property type="entry name" value="Thiolase-like"/>
</dbReference>
<dbReference type="InterPro" id="IPR049552">
    <property type="entry name" value="PKS_DH_N"/>
</dbReference>
<dbReference type="FunFam" id="3.40.50.720:FF:000084">
    <property type="entry name" value="Short-chain dehydrogenase reductase"/>
    <property type="match status" value="1"/>
</dbReference>
<feature type="active site" description="Proton donor; for dehydratase activity" evidence="4">
    <location>
        <position position="1773"/>
    </location>
</feature>
<dbReference type="GO" id="GO:0006633">
    <property type="term" value="P:fatty acid biosynthetic process"/>
    <property type="evidence" value="ECO:0007669"/>
    <property type="project" value="TreeGrafter"/>
</dbReference>
<feature type="active site" description="Proton acceptor; for dehydratase activity" evidence="4">
    <location>
        <position position="1598"/>
    </location>
</feature>
<feature type="compositionally biased region" description="Polar residues" evidence="6">
    <location>
        <begin position="1312"/>
        <end position="1321"/>
    </location>
</feature>
<dbReference type="InterPro" id="IPR014030">
    <property type="entry name" value="Ketoacyl_synth_N"/>
</dbReference>
<dbReference type="InterPro" id="IPR014031">
    <property type="entry name" value="Ketoacyl_synth_C"/>
</dbReference>
<dbReference type="PROSITE" id="PS52004">
    <property type="entry name" value="KS3_2"/>
    <property type="match status" value="1"/>
</dbReference>
<feature type="compositionally biased region" description="Basic and acidic residues" evidence="6">
    <location>
        <begin position="1323"/>
        <end position="1336"/>
    </location>
</feature>
<feature type="domain" description="PKS/mFAS DH" evidence="8">
    <location>
        <begin position="1566"/>
        <end position="1864"/>
    </location>
</feature>
<dbReference type="PANTHER" id="PTHR43775">
    <property type="entry name" value="FATTY ACID SYNTHASE"/>
    <property type="match status" value="1"/>
</dbReference>
<protein>
    <submittedName>
        <fullName evidence="9">Ketoacyl-synthetase-like protein</fullName>
    </submittedName>
</protein>
<dbReference type="InterPro" id="IPR013968">
    <property type="entry name" value="PKS_KR"/>
</dbReference>
<organism evidence="9 10">
    <name type="scientific">Thermomonospora umbrina</name>
    <dbReference type="NCBI Taxonomy" id="111806"/>
    <lineage>
        <taxon>Bacteria</taxon>
        <taxon>Bacillati</taxon>
        <taxon>Actinomycetota</taxon>
        <taxon>Actinomycetes</taxon>
        <taxon>Streptosporangiales</taxon>
        <taxon>Thermomonosporaceae</taxon>
        <taxon>Thermomonospora</taxon>
    </lineage>
</organism>
<dbReference type="EMBL" id="QTTT01000001">
    <property type="protein sequence ID" value="REF00425.1"/>
    <property type="molecule type" value="Genomic_DNA"/>
</dbReference>
<feature type="region of interest" description="Disordered" evidence="6">
    <location>
        <begin position="1310"/>
        <end position="1336"/>
    </location>
</feature>
<feature type="region of interest" description="Disordered" evidence="6">
    <location>
        <begin position="1252"/>
        <end position="1274"/>
    </location>
</feature>
<comment type="similarity">
    <text evidence="5">Belongs to the thiolase-like superfamily. Beta-ketoacyl-ACP synthases family.</text>
</comment>
<dbReference type="Pfam" id="PF02801">
    <property type="entry name" value="Ketoacyl-synt_C"/>
    <property type="match status" value="1"/>
</dbReference>
<accession>A0A3D9T6X8</accession>
<evidence type="ECO:0000256" key="3">
    <source>
        <dbReference type="ARBA" id="ARBA00023002"/>
    </source>
</evidence>
<evidence type="ECO:0000256" key="4">
    <source>
        <dbReference type="PROSITE-ProRule" id="PRU01363"/>
    </source>
</evidence>
<dbReference type="Proteomes" id="UP000256661">
    <property type="component" value="Unassembled WGS sequence"/>
</dbReference>
<keyword evidence="3" id="KW-0560">Oxidoreductase</keyword>
<dbReference type="CDD" id="cd00833">
    <property type="entry name" value="PKS"/>
    <property type="match status" value="1"/>
</dbReference>
<dbReference type="RefSeq" id="WP_170177830.1">
    <property type="nucleotide sequence ID" value="NZ_QTTT01000001.1"/>
</dbReference>
<dbReference type="InterPro" id="IPR057326">
    <property type="entry name" value="KR_dom"/>
</dbReference>
<dbReference type="InterPro" id="IPR050091">
    <property type="entry name" value="PKS_NRPS_Biosynth_Enz"/>
</dbReference>
<evidence type="ECO:0000256" key="2">
    <source>
        <dbReference type="ARBA" id="ARBA00022553"/>
    </source>
</evidence>
<keyword evidence="10" id="KW-1185">Reference proteome</keyword>
<dbReference type="InterPro" id="IPR020807">
    <property type="entry name" value="PKS_DH"/>
</dbReference>
<evidence type="ECO:0000256" key="1">
    <source>
        <dbReference type="ARBA" id="ARBA00022450"/>
    </source>
</evidence>
<dbReference type="InterPro" id="IPR042104">
    <property type="entry name" value="PKS_dehydratase_sf"/>
</dbReference>
<feature type="region of interest" description="N-terminal hotdog fold" evidence="4">
    <location>
        <begin position="1566"/>
        <end position="1699"/>
    </location>
</feature>
<gene>
    <name evidence="9" type="ORF">DFJ69_5960</name>
</gene>
<reference evidence="9 10" key="1">
    <citation type="submission" date="2018-08" db="EMBL/GenBank/DDBJ databases">
        <title>Sequencing the genomes of 1000 actinobacteria strains.</title>
        <authorList>
            <person name="Klenk H.-P."/>
        </authorList>
    </citation>
    <scope>NUCLEOTIDE SEQUENCE [LARGE SCALE GENOMIC DNA]</scope>
    <source>
        <strain evidence="9 10">DSM 43927</strain>
    </source>
</reference>
<evidence type="ECO:0000256" key="5">
    <source>
        <dbReference type="RuleBase" id="RU003694"/>
    </source>
</evidence>
<dbReference type="Pfam" id="PF00109">
    <property type="entry name" value="ketoacyl-synt"/>
    <property type="match status" value="2"/>
</dbReference>
<feature type="compositionally biased region" description="Pro residues" evidence="6">
    <location>
        <begin position="1257"/>
        <end position="1271"/>
    </location>
</feature>
<dbReference type="GO" id="GO:0004312">
    <property type="term" value="F:fatty acid synthase activity"/>
    <property type="evidence" value="ECO:0007669"/>
    <property type="project" value="TreeGrafter"/>
</dbReference>
<comment type="caution">
    <text evidence="9">The sequence shown here is derived from an EMBL/GenBank/DDBJ whole genome shotgun (WGS) entry which is preliminary data.</text>
</comment>
<dbReference type="PROSITE" id="PS52019">
    <property type="entry name" value="PKS_MFAS_DH"/>
    <property type="match status" value="1"/>
</dbReference>
<dbReference type="Gene3D" id="3.40.47.10">
    <property type="match status" value="2"/>
</dbReference>
<dbReference type="GO" id="GO:0016491">
    <property type="term" value="F:oxidoreductase activity"/>
    <property type="evidence" value="ECO:0007669"/>
    <property type="project" value="UniProtKB-KW"/>
</dbReference>
<dbReference type="InterPro" id="IPR049900">
    <property type="entry name" value="PKS_mFAS_DH"/>
</dbReference>
<evidence type="ECO:0000259" key="8">
    <source>
        <dbReference type="PROSITE" id="PS52019"/>
    </source>
</evidence>
<name>A0A3D9T6X8_9ACTN</name>
<dbReference type="Gene3D" id="3.10.129.110">
    <property type="entry name" value="Polyketide synthase dehydratase"/>
    <property type="match status" value="1"/>
</dbReference>
<keyword evidence="1" id="KW-0596">Phosphopantetheine</keyword>
<keyword evidence="2" id="KW-0597">Phosphoprotein</keyword>
<dbReference type="PRINTS" id="PR00081">
    <property type="entry name" value="GDHRDH"/>
</dbReference>
<evidence type="ECO:0000313" key="9">
    <source>
        <dbReference type="EMBL" id="REF00425.1"/>
    </source>
</evidence>
<dbReference type="SUPFAM" id="SSF51735">
    <property type="entry name" value="NAD(P)-binding Rossmann-fold domains"/>
    <property type="match status" value="2"/>
</dbReference>
<dbReference type="Pfam" id="PF08659">
    <property type="entry name" value="KR"/>
    <property type="match status" value="1"/>
</dbReference>
<dbReference type="SMART" id="SM00826">
    <property type="entry name" value="PKS_DH"/>
    <property type="match status" value="1"/>
</dbReference>
<dbReference type="SMART" id="SM00822">
    <property type="entry name" value="PKS_KR"/>
    <property type="match status" value="1"/>
</dbReference>
<dbReference type="SUPFAM" id="SSF53901">
    <property type="entry name" value="Thiolase-like"/>
    <property type="match status" value="2"/>
</dbReference>
<dbReference type="InterPro" id="IPR020841">
    <property type="entry name" value="PKS_Beta-ketoAc_synthase_dom"/>
</dbReference>
<sequence length="1868" mass="197488">MSGFEGRTVLVTGGGRGLGKTISSRFALSGAHVFINYFHSREAAESTAAELAEAGGSVELLHGSVAKPDDLREMMDRIRAAAGSLDILINNAAMGGLAPIREITQRTWTRSWRTTVQGTVDCSLLASEIMDSERGGAIVTLSSIGAGLVLGNYATLGIGKAAVESATRYLAVELAPLGIRVNCASCGIVESPVLSHFPDAEELREVVSEATPFGRLADADEYADLVLFLASDQARWITGQTVLADGGLSLGAPLLTPPAYLPKPAPVPSDSAHAGTTPAAQADAVDAGEAIAIVGAGSVMPGAVGTDALWELLNSGDPVFREPGRRWSIESYHSPDRTAPERMYARALGFVTTDVPESARAEDYNATWLRKAFKEAWTGVVAHPGDRTALYVGATSDGSQHLEESLILAALRRGLAGTTGADEVTRAAQGHLRHAATDPAGCLPHAAISNAARSVLPPESDFTIVDSACSSSLYAIDLGMRRLRSGTCDVAVCGGTFALTPRSTVLFAKLSGFSPTGAVRAFDSAADGTLFSDGAAVVVLKTLERARADGDQVLGVLTGVGTSCDGKGKAIYAPNSRGQVLAVRRAYRAGPAPEDVSWIIAHGTGTPAGDQTEFATLTSEFEQSRDVVMTSNKSLIGHTGWPSGVLSVIHAIEALRRSAIPAQRPAVASPSPGLPAQVTIPRDQVPWPRPGAGVRTVAVNSFGFGGTNAHAVIVDDHPGLVANPKPAEEDPVVVVGWNTVLPGQPSREDVSAWLVSGDGDIPASFGTVPSVPFRMLRTPPATHRALDPSHRLALLAVDGLHDELGSFWAELKDTCGVIGAHSGLTAHAAGHTVRCALDDLRGNVVDRLAADHPSVVESYDRFAAETRGGIEQATEDSFPGGMPSLISARVAAALDFHGLAVNCDTGTCSSVDALRAAGDHLARGDLDLALVVCVNAHSDAPWADLVLPSFGGGVDELGEAAVCFALTRRSQALRADLPVLATLGGDANVPHPTVSRPRPLERRSYLAADSAFAVLAHILRGEDAAVSWTDDFTGRTTGLAIAATATATTADTTPPDPAPPESEIVHRYALTYRSVTAVAAPEAVEAFPDDCLLLTNGAELPATLPPHTLVVSTAKGPGRSDVHMAEPSEGLIADLLGATGRRPRHLRIVADATADDLLDLHDLAFLALKECFDDLSGGSVATLMYNAVAQGLPVGSAGLFSGFGKTVACDLPNAAVLCVVSNADSLENGLRHLGEELGRHSTTRVVLRVGGDRLEPLPTPMPEPSATPQPPLSSSSVIVAAGGSRGITAALLRDLAAGVRPKIWILGRSELTDTPASPPGTSRSDHLRARRRDDRSVSVAAANREYDRLLEHQQTRDTLQTLRDHCGADRVRYLACDVRDGAAVQRVIDRILSEDPIIDLLLFAAGINRSTETRRKSLEEFRLVRDIKVRGHAHLLDALGLHHPRTWINMGSVSAFAGQPGSPDYVSANDYLATAGLQAHTAGFDHSTVAWPIWKETGLASGPIMREQLARQGYTAITTEEGVRRFRQVLADSPRPPCTLLLGPLDAHIADRRFPGIMATADRRPGPRVHPLLSADPPGEGDFACDLDIDRHPYLNDHLVDGRPTVPGTFLIEMAVEAASAAHPERIPVRVLDGTFERFLRTHPRKGTATFKIKTTIEHSDDHETHVAVAFHSEIRSPRGLLLRPDHLHARCTVVLADTPPTSPRRSTVIPRDAAPLPDPYYLPNDSIVLRGAFVTTTATAVHNGTAYGRFAPPDDVHRAPFARFHTPALLLDALARISVLHDRSETGIPVYALKSFREITFYRSGSDHDIAGRSQAILLSAARDAPHDQEPSCHSCTAVDDDGNVIVTISGLEGHLKGAAHLQPIER</sequence>
<keyword evidence="5" id="KW-0808">Transferase</keyword>
<evidence type="ECO:0000259" key="7">
    <source>
        <dbReference type="PROSITE" id="PS52004"/>
    </source>
</evidence>
<dbReference type="SMART" id="SM00825">
    <property type="entry name" value="PKS_KS"/>
    <property type="match status" value="1"/>
</dbReference>
<feature type="domain" description="Ketosynthase family 3 (KS3)" evidence="7">
    <location>
        <begin position="288"/>
        <end position="715"/>
    </location>
</feature>
<dbReference type="Gene3D" id="3.40.50.720">
    <property type="entry name" value="NAD(P)-binding Rossmann-like Domain"/>
    <property type="match status" value="2"/>
</dbReference>
<dbReference type="Pfam" id="PF13561">
    <property type="entry name" value="adh_short_C2"/>
    <property type="match status" value="1"/>
</dbReference>
<proteinExistence type="inferred from homology"/>
<dbReference type="Pfam" id="PF21089">
    <property type="entry name" value="PKS_DH_N"/>
    <property type="match status" value="1"/>
</dbReference>
<dbReference type="InterPro" id="IPR036291">
    <property type="entry name" value="NAD(P)-bd_dom_sf"/>
</dbReference>
<dbReference type="InterPro" id="IPR002347">
    <property type="entry name" value="SDR_fam"/>
</dbReference>
<dbReference type="PANTHER" id="PTHR43775:SF37">
    <property type="entry name" value="SI:DKEY-61P9.11"/>
    <property type="match status" value="1"/>
</dbReference>